<dbReference type="WBParaSite" id="Csp11.Scaffold630.g17432.t1">
    <property type="protein sequence ID" value="Csp11.Scaffold630.g17432.t1"/>
    <property type="gene ID" value="Csp11.Scaffold630.g17432"/>
</dbReference>
<dbReference type="Proteomes" id="UP000095282">
    <property type="component" value="Unplaced"/>
</dbReference>
<dbReference type="AlphaFoldDB" id="A0A1I7UMF5"/>
<reference evidence="3" key="1">
    <citation type="submission" date="2016-11" db="UniProtKB">
        <authorList>
            <consortium name="WormBaseParasite"/>
        </authorList>
    </citation>
    <scope>IDENTIFICATION</scope>
</reference>
<feature type="compositionally biased region" description="Polar residues" evidence="1">
    <location>
        <begin position="337"/>
        <end position="350"/>
    </location>
</feature>
<name>A0A1I7UMF5_9PELO</name>
<evidence type="ECO:0000256" key="1">
    <source>
        <dbReference type="SAM" id="MobiDB-lite"/>
    </source>
</evidence>
<feature type="region of interest" description="Disordered" evidence="1">
    <location>
        <begin position="286"/>
        <end position="350"/>
    </location>
</feature>
<accession>A0A1I7UMF5</accession>
<evidence type="ECO:0000313" key="3">
    <source>
        <dbReference type="WBParaSite" id="Csp11.Scaffold630.g17432.t1"/>
    </source>
</evidence>
<protein>
    <submittedName>
        <fullName evidence="3">Spindle pole body component SPC42</fullName>
    </submittedName>
</protein>
<organism evidence="2 3">
    <name type="scientific">Caenorhabditis tropicalis</name>
    <dbReference type="NCBI Taxonomy" id="1561998"/>
    <lineage>
        <taxon>Eukaryota</taxon>
        <taxon>Metazoa</taxon>
        <taxon>Ecdysozoa</taxon>
        <taxon>Nematoda</taxon>
        <taxon>Chromadorea</taxon>
        <taxon>Rhabditida</taxon>
        <taxon>Rhabditina</taxon>
        <taxon>Rhabditomorpha</taxon>
        <taxon>Rhabditoidea</taxon>
        <taxon>Rhabditidae</taxon>
        <taxon>Peloderinae</taxon>
        <taxon>Caenorhabditis</taxon>
    </lineage>
</organism>
<dbReference type="STRING" id="1561998.A0A1I7UMF5"/>
<dbReference type="eggNOG" id="ENOG502THB5">
    <property type="taxonomic scope" value="Eukaryota"/>
</dbReference>
<evidence type="ECO:0000313" key="2">
    <source>
        <dbReference type="Proteomes" id="UP000095282"/>
    </source>
</evidence>
<keyword evidence="2" id="KW-1185">Reference proteome</keyword>
<proteinExistence type="predicted"/>
<sequence>MEDETLEKILNYLLTKFKDIKNDQSPDLLQKLTLSQYKNLARIDVETITNLSKGLESYLSEYLEIVNLETQLKQKKCALGEKLKQLDAKFDEAIEGAKGRSELLKNGDFDFLNPKLVVEKTEFAKPAEHRRPIPVLEPTYSTRVPREPVSQQSSVIDSVMKPPNFTSLTMSSRKEKKDNVEDFLNPKPVVEKTEFAKPSELKMPNPTVEPTYSTRVLREPVSQQPSVIDSVMKPPTFTSLAMSSRKERKENVEKTKSFDLDDSLLNGHEISVINISDERRRLQFDELDDDDQQTPARHRVFSQRAKIETPARTPSKATVLTDRKPLDPYTLPPPPVFSSNTGRALNQNRE</sequence>